<sequence length="467" mass="48410">MGGMRNVTGPRLLIIAGAGLAAIVAAVIVAVVISGGGGSASTDGAPSPSLTAAATAAATSAAAPSPTPAESPYAGILDGAPMTAEEWAARKDLLPLAVMFDNTPNAVPHHGIGDADLVYEALVEGGITRLMAVFWRRDPALLMPVRSARTPFVIWVDELGALYSHAGGATTSNEANAVGQIIDWGIRDLDAFKPGSNAAYYRDSSRYAPYNLATTGERLRAAAAALGFAGPPTVEPWTFRNPSDPPQGVPAAGIQVDFSGRLYTWQLIQWRWDASRRAYGRFQFGGPAVDGNTGQQLFFTTVIVMRVNAAVVDEAGHVLLEQVGEGPATVFTGGRAIEGTWRKPDRKARTRFYDASGSEIAFERGPIFVEVIPQQGAFTFTANADDLPELPKYVPPPPAPGPSEDETVPAPEPTAEPTATPTPSSPAPTPAQPPAATPTGTAPAETPAAPPTSPAAAQPSPSPAPGR</sequence>
<feature type="region of interest" description="Disordered" evidence="1">
    <location>
        <begin position="386"/>
        <end position="467"/>
    </location>
</feature>
<dbReference type="Pfam" id="PF11258">
    <property type="entry name" value="DUF3048"/>
    <property type="match status" value="1"/>
</dbReference>
<dbReference type="Proteomes" id="UP000326331">
    <property type="component" value="Chromosome"/>
</dbReference>
<evidence type="ECO:0000256" key="1">
    <source>
        <dbReference type="SAM" id="MobiDB-lite"/>
    </source>
</evidence>
<dbReference type="InterPro" id="IPR035328">
    <property type="entry name" value="DUF3048_C"/>
</dbReference>
<keyword evidence="6" id="KW-1185">Reference proteome</keyword>
<gene>
    <name evidence="5" type="ORF">Tbon_12090</name>
</gene>
<keyword evidence="2" id="KW-0812">Transmembrane</keyword>
<accession>A0ABX6C3Z4</accession>
<name>A0ABX6C3Z4_9CHLR</name>
<keyword evidence="2" id="KW-0472">Membrane</keyword>
<feature type="compositionally biased region" description="Pro residues" evidence="1">
    <location>
        <begin position="423"/>
        <end position="436"/>
    </location>
</feature>
<feature type="compositionally biased region" description="Low complexity" evidence="1">
    <location>
        <begin position="413"/>
        <end position="422"/>
    </location>
</feature>
<evidence type="ECO:0000313" key="5">
    <source>
        <dbReference type="EMBL" id="QFG03991.1"/>
    </source>
</evidence>
<dbReference type="InterPro" id="IPR021416">
    <property type="entry name" value="DUF3048_N"/>
</dbReference>
<feature type="domain" description="DUF3048" evidence="4">
    <location>
        <begin position="268"/>
        <end position="369"/>
    </location>
</feature>
<dbReference type="RefSeq" id="WP_158067937.1">
    <property type="nucleotide sequence ID" value="NZ_CP042829.1"/>
</dbReference>
<evidence type="ECO:0000256" key="2">
    <source>
        <dbReference type="SAM" id="Phobius"/>
    </source>
</evidence>
<dbReference type="Pfam" id="PF17479">
    <property type="entry name" value="DUF3048_C"/>
    <property type="match status" value="1"/>
</dbReference>
<feature type="compositionally biased region" description="Low complexity" evidence="1">
    <location>
        <begin position="437"/>
        <end position="447"/>
    </location>
</feature>
<dbReference type="Gene3D" id="3.50.90.10">
    <property type="entry name" value="YerB-like"/>
    <property type="match status" value="1"/>
</dbReference>
<evidence type="ECO:0000259" key="3">
    <source>
        <dbReference type="Pfam" id="PF11258"/>
    </source>
</evidence>
<evidence type="ECO:0000313" key="6">
    <source>
        <dbReference type="Proteomes" id="UP000326331"/>
    </source>
</evidence>
<feature type="domain" description="DUF3048" evidence="3">
    <location>
        <begin position="91"/>
        <end position="228"/>
    </location>
</feature>
<dbReference type="EMBL" id="CP042829">
    <property type="protein sequence ID" value="QFG03991.1"/>
    <property type="molecule type" value="Genomic_DNA"/>
</dbReference>
<dbReference type="SUPFAM" id="SSF159774">
    <property type="entry name" value="YerB-like"/>
    <property type="match status" value="1"/>
</dbReference>
<organism evidence="5 6">
    <name type="scientific">Tepidiforma bonchosmolovskayae</name>
    <dbReference type="NCBI Taxonomy" id="2601677"/>
    <lineage>
        <taxon>Bacteria</taxon>
        <taxon>Bacillati</taxon>
        <taxon>Chloroflexota</taxon>
        <taxon>Tepidiformia</taxon>
        <taxon>Tepidiformales</taxon>
        <taxon>Tepidiformaceae</taxon>
        <taxon>Tepidiforma</taxon>
    </lineage>
</organism>
<reference evidence="5 6" key="2">
    <citation type="submission" date="2019-10" db="EMBL/GenBank/DDBJ databases">
        <title>Thermopilla bonchosmolovskayae gen. nov., sp. nov., a moderately thermophilic Chloroflexi bacterium from a Chukotka hot spring (Arctic, Russia), representing a novel classis Thermopillaia, which include previously uncultivated lineage OLB14.</title>
        <authorList>
            <person name="Kochetkova T.V."/>
            <person name="Zayulina K.S."/>
            <person name="Zhigarkov V.S."/>
            <person name="Minaev N.V."/>
            <person name="Novikov A."/>
            <person name="Toshchakov S.V."/>
            <person name="Elcheninov A.G."/>
            <person name="Kublanov I.V."/>
        </authorList>
    </citation>
    <scope>NUCLEOTIDE SEQUENCE [LARGE SCALE GENOMIC DNA]</scope>
    <source>
        <strain evidence="5 6">3753O</strain>
    </source>
</reference>
<dbReference type="InterPro" id="IPR023158">
    <property type="entry name" value="YerB-like_sf"/>
</dbReference>
<proteinExistence type="predicted"/>
<keyword evidence="2" id="KW-1133">Transmembrane helix</keyword>
<evidence type="ECO:0000259" key="4">
    <source>
        <dbReference type="Pfam" id="PF17479"/>
    </source>
</evidence>
<reference evidence="5 6" key="1">
    <citation type="submission" date="2019-08" db="EMBL/GenBank/DDBJ databases">
        <authorList>
            <person name="Toschakov S.V."/>
        </authorList>
    </citation>
    <scope>NUCLEOTIDE SEQUENCE [LARGE SCALE GENOMIC DNA]</scope>
    <source>
        <strain evidence="5 6">3753O</strain>
    </source>
</reference>
<protein>
    <submittedName>
        <fullName evidence="5">DUF3048 domain-containing protein</fullName>
    </submittedName>
</protein>
<feature type="transmembrane region" description="Helical" evidence="2">
    <location>
        <begin position="12"/>
        <end position="33"/>
    </location>
</feature>